<dbReference type="EMBL" id="GGEC01020517">
    <property type="protein sequence ID" value="MBX01001.1"/>
    <property type="molecule type" value="Transcribed_RNA"/>
</dbReference>
<evidence type="ECO:0000313" key="1">
    <source>
        <dbReference type="EMBL" id="MBX01001.1"/>
    </source>
</evidence>
<name>A0A2P2K5I8_RHIMU</name>
<reference evidence="1" key="1">
    <citation type="submission" date="2018-02" db="EMBL/GenBank/DDBJ databases">
        <title>Rhizophora mucronata_Transcriptome.</title>
        <authorList>
            <person name="Meera S.P."/>
            <person name="Sreeshan A."/>
            <person name="Augustine A."/>
        </authorList>
    </citation>
    <scope>NUCLEOTIDE SEQUENCE</scope>
    <source>
        <tissue evidence="1">Leaf</tissue>
    </source>
</reference>
<proteinExistence type="predicted"/>
<protein>
    <submittedName>
        <fullName evidence="1">Uncharacterized protein</fullName>
    </submittedName>
</protein>
<sequence>MLKFNLLRLGMSAKGGFPFTQMLLFPAGCKRTPSVSGNPMKMNAGRPFVLYHV</sequence>
<accession>A0A2P2K5I8</accession>
<organism evidence="1">
    <name type="scientific">Rhizophora mucronata</name>
    <name type="common">Asiatic mangrove</name>
    <dbReference type="NCBI Taxonomy" id="61149"/>
    <lineage>
        <taxon>Eukaryota</taxon>
        <taxon>Viridiplantae</taxon>
        <taxon>Streptophyta</taxon>
        <taxon>Embryophyta</taxon>
        <taxon>Tracheophyta</taxon>
        <taxon>Spermatophyta</taxon>
        <taxon>Magnoliopsida</taxon>
        <taxon>eudicotyledons</taxon>
        <taxon>Gunneridae</taxon>
        <taxon>Pentapetalae</taxon>
        <taxon>rosids</taxon>
        <taxon>fabids</taxon>
        <taxon>Malpighiales</taxon>
        <taxon>Rhizophoraceae</taxon>
        <taxon>Rhizophora</taxon>
    </lineage>
</organism>
<dbReference type="AlphaFoldDB" id="A0A2P2K5I8"/>